<keyword evidence="10 11" id="KW-0998">Cell outer membrane</keyword>
<sequence>MRYGLTAALAASVALCPQTAEARDTSYQVSIGAIDLADALATLTAQTGISVATDGPIPRQRSAAVRGRMSAREALDRMLRGSDLRAVRAGELTYRIVRRKHLARTVSAPEPDDAVGPDIVITARKQSEALSKVAAPVAVYVPDDNGRPGVETGSRAVATGTEGLTLTNTTPGRDRLFIRGIADSPFNGFSQSTVSIQVDDGRTTYDAPDPGLRLVDIARVEVLKGPQGPLYGTGALGGVFRIVTNRPVLGVAIGEGSLGFSSVSAGGLGGDSEAMVNVPLVSDRIAARVVAYAAADGGWIDDASGKRNANRSLTYGGRAMLRIAPADGWTVDLTGLFQSVSARDSQYVDRDADDLTRSVPIREPRVGRVRMTQGTIAGPIGTLQLTAATSLTWQDQDDLFDATVSAAALGTTGPTTYRDLRAYRVFDQEVRLSSSSDARFSWVVGASYLAAVTRASGILSSATQPAAPFFELHRKVTEAALFADGSFDLSSRLRLATGVRVFRATTDDERTEDISQAVRSKSLPGVTPSASLSYQFAANRVVYLRVGTALRPGGIDQANLKTGRYDADQVTSIDLGTRLRLDGGRLSLDGGVFASSWHDIQSDYLEPTGLIATRNAGTAANIGGEISADWQPGSWRLKAGATWQRPRLTRGVDGSDLPTDRRLPVVPDVAARIYIRRDFSIGEWRVSPQIAANLTGASRLSFDAGLDRRIPGYVVGRAGVAADRDGLVIRLDVDNVLDGRADTFAFGNPFSIGSIRQYTPLRPRTFSVSLSKRF</sequence>
<evidence type="ECO:0000256" key="6">
    <source>
        <dbReference type="ARBA" id="ARBA00023004"/>
    </source>
</evidence>
<evidence type="ECO:0000259" key="14">
    <source>
        <dbReference type="SMART" id="SM00965"/>
    </source>
</evidence>
<keyword evidence="3 11" id="KW-1134">Transmembrane beta strand</keyword>
<protein>
    <submittedName>
        <fullName evidence="15">TonB-dependent receptor</fullName>
    </submittedName>
</protein>
<dbReference type="InterPro" id="IPR036942">
    <property type="entry name" value="Beta-barrel_TonB_sf"/>
</dbReference>
<evidence type="ECO:0000313" key="15">
    <source>
        <dbReference type="EMBL" id="QDZ07906.1"/>
    </source>
</evidence>
<dbReference type="InterPro" id="IPR012910">
    <property type="entry name" value="Plug_dom"/>
</dbReference>
<keyword evidence="7" id="KW-0406">Ion transport</keyword>
<comment type="subcellular location">
    <subcellularLocation>
        <location evidence="1 11">Cell outer membrane</location>
        <topology evidence="1 11">Multi-pass membrane protein</topology>
    </subcellularLocation>
</comment>
<keyword evidence="15" id="KW-0675">Receptor</keyword>
<keyword evidence="4" id="KW-0410">Iron transport</keyword>
<evidence type="ECO:0000256" key="10">
    <source>
        <dbReference type="ARBA" id="ARBA00023237"/>
    </source>
</evidence>
<dbReference type="RefSeq" id="WP_146571861.1">
    <property type="nucleotide sequence ID" value="NZ_CP042306.1"/>
</dbReference>
<dbReference type="EMBL" id="CP042306">
    <property type="protein sequence ID" value="QDZ07906.1"/>
    <property type="molecule type" value="Genomic_DNA"/>
</dbReference>
<feature type="signal peptide" evidence="13">
    <location>
        <begin position="1"/>
        <end position="22"/>
    </location>
</feature>
<dbReference type="PANTHER" id="PTHR32552:SF81">
    <property type="entry name" value="TONB-DEPENDENT OUTER MEMBRANE RECEPTOR"/>
    <property type="match status" value="1"/>
</dbReference>
<evidence type="ECO:0000256" key="9">
    <source>
        <dbReference type="ARBA" id="ARBA00023136"/>
    </source>
</evidence>
<dbReference type="Gene3D" id="3.55.50.30">
    <property type="match status" value="1"/>
</dbReference>
<evidence type="ECO:0000256" key="1">
    <source>
        <dbReference type="ARBA" id="ARBA00004571"/>
    </source>
</evidence>
<keyword evidence="9 11" id="KW-0472">Membrane</keyword>
<dbReference type="GO" id="GO:0009279">
    <property type="term" value="C:cell outer membrane"/>
    <property type="evidence" value="ECO:0007669"/>
    <property type="project" value="UniProtKB-SubCell"/>
</dbReference>
<dbReference type="GO" id="GO:0006826">
    <property type="term" value="P:iron ion transport"/>
    <property type="evidence" value="ECO:0007669"/>
    <property type="project" value="UniProtKB-KW"/>
</dbReference>
<gene>
    <name evidence="15" type="ORF">FPZ24_10755</name>
</gene>
<evidence type="ECO:0000313" key="16">
    <source>
        <dbReference type="Proteomes" id="UP000315673"/>
    </source>
</evidence>
<keyword evidence="13" id="KW-0732">Signal</keyword>
<dbReference type="InterPro" id="IPR039426">
    <property type="entry name" value="TonB-dep_rcpt-like"/>
</dbReference>
<keyword evidence="5 11" id="KW-0812">Transmembrane</keyword>
<evidence type="ECO:0000256" key="3">
    <source>
        <dbReference type="ARBA" id="ARBA00022452"/>
    </source>
</evidence>
<dbReference type="PROSITE" id="PS52016">
    <property type="entry name" value="TONB_DEPENDENT_REC_3"/>
    <property type="match status" value="1"/>
</dbReference>
<evidence type="ECO:0000256" key="4">
    <source>
        <dbReference type="ARBA" id="ARBA00022496"/>
    </source>
</evidence>
<reference evidence="15 16" key="1">
    <citation type="submission" date="2019-07" db="EMBL/GenBank/DDBJ databases">
        <title>Full genome sequence of Sphingomonas sp. 4R-6-7(HKS19).</title>
        <authorList>
            <person name="Im W.-T."/>
        </authorList>
    </citation>
    <scope>NUCLEOTIDE SEQUENCE [LARGE SCALE GENOMIC DNA]</scope>
    <source>
        <strain evidence="15 16">HKS19</strain>
    </source>
</reference>
<keyword evidence="8 12" id="KW-0798">TonB box</keyword>
<evidence type="ECO:0000256" key="5">
    <source>
        <dbReference type="ARBA" id="ARBA00022692"/>
    </source>
</evidence>
<feature type="chain" id="PRO_5022860242" evidence="13">
    <location>
        <begin position="23"/>
        <end position="774"/>
    </location>
</feature>
<name>A0A5B8LIY6_9SPHN</name>
<dbReference type="AlphaFoldDB" id="A0A5B8LIY6"/>
<evidence type="ECO:0000256" key="2">
    <source>
        <dbReference type="ARBA" id="ARBA00022448"/>
    </source>
</evidence>
<dbReference type="OrthoDB" id="9760333at2"/>
<dbReference type="InterPro" id="IPR011662">
    <property type="entry name" value="Secretin/TonB_short_N"/>
</dbReference>
<dbReference type="InterPro" id="IPR000531">
    <property type="entry name" value="Beta-barrel_TonB"/>
</dbReference>
<dbReference type="Gene3D" id="2.40.170.20">
    <property type="entry name" value="TonB-dependent receptor, beta-barrel domain"/>
    <property type="match status" value="1"/>
</dbReference>
<organism evidence="15 16">
    <name type="scientific">Sphingomonas panacisoli</name>
    <dbReference type="NCBI Taxonomy" id="1813879"/>
    <lineage>
        <taxon>Bacteria</taxon>
        <taxon>Pseudomonadati</taxon>
        <taxon>Pseudomonadota</taxon>
        <taxon>Alphaproteobacteria</taxon>
        <taxon>Sphingomonadales</taxon>
        <taxon>Sphingomonadaceae</taxon>
        <taxon>Sphingomonas</taxon>
    </lineage>
</organism>
<proteinExistence type="inferred from homology"/>
<evidence type="ECO:0000256" key="11">
    <source>
        <dbReference type="PROSITE-ProRule" id="PRU01360"/>
    </source>
</evidence>
<evidence type="ECO:0000256" key="7">
    <source>
        <dbReference type="ARBA" id="ARBA00023065"/>
    </source>
</evidence>
<feature type="domain" description="Secretin/TonB short N-terminal" evidence="14">
    <location>
        <begin position="49"/>
        <end position="99"/>
    </location>
</feature>
<dbReference type="PANTHER" id="PTHR32552">
    <property type="entry name" value="FERRICHROME IRON RECEPTOR-RELATED"/>
    <property type="match status" value="1"/>
</dbReference>
<evidence type="ECO:0000256" key="13">
    <source>
        <dbReference type="SAM" id="SignalP"/>
    </source>
</evidence>
<evidence type="ECO:0000256" key="8">
    <source>
        <dbReference type="ARBA" id="ARBA00023077"/>
    </source>
</evidence>
<dbReference type="SUPFAM" id="SSF56935">
    <property type="entry name" value="Porins"/>
    <property type="match status" value="1"/>
</dbReference>
<dbReference type="Proteomes" id="UP000315673">
    <property type="component" value="Chromosome"/>
</dbReference>
<accession>A0A5B8LIY6</accession>
<keyword evidence="6" id="KW-0408">Iron</keyword>
<dbReference type="SMART" id="SM00965">
    <property type="entry name" value="STN"/>
    <property type="match status" value="1"/>
</dbReference>
<evidence type="ECO:0000256" key="12">
    <source>
        <dbReference type="RuleBase" id="RU003357"/>
    </source>
</evidence>
<keyword evidence="2 11" id="KW-0813">Transport</keyword>
<comment type="similarity">
    <text evidence="11 12">Belongs to the TonB-dependent receptor family.</text>
</comment>
<dbReference type="Pfam" id="PF00593">
    <property type="entry name" value="TonB_dep_Rec_b-barrel"/>
    <property type="match status" value="1"/>
</dbReference>
<dbReference type="KEGG" id="spai:FPZ24_10755"/>
<dbReference type="Pfam" id="PF07715">
    <property type="entry name" value="Plug"/>
    <property type="match status" value="1"/>
</dbReference>
<keyword evidence="16" id="KW-1185">Reference proteome</keyword>